<protein>
    <submittedName>
        <fullName evidence="1">Uncharacterized protein</fullName>
    </submittedName>
</protein>
<evidence type="ECO:0000313" key="1">
    <source>
        <dbReference type="EMBL" id="TGO20981.1"/>
    </source>
</evidence>
<dbReference type="AlphaFoldDB" id="A0A4Z1FHI7"/>
<proteinExistence type="predicted"/>
<sequence length="139" mass="15735">MRRSELQYDNNAVCYLSQYASNVRTIHFKIKFPTPNRNDSDLMRVTGEIEDIVNVTNNEFTNVSQFEVTFFLHRLDVNQLSSALAFRRLGLRGCELTWIRTGLKSLKVYMAGEITVTIVPMIGTRGSTDSLGLGVGVRK</sequence>
<accession>A0A4Z1FHI7</accession>
<dbReference type="Proteomes" id="UP000297910">
    <property type="component" value="Unassembled WGS sequence"/>
</dbReference>
<evidence type="ECO:0000313" key="2">
    <source>
        <dbReference type="Proteomes" id="UP000297910"/>
    </source>
</evidence>
<gene>
    <name evidence="1" type="ORF">BPAE_0251g00140</name>
</gene>
<reference evidence="1 2" key="1">
    <citation type="submission" date="2017-12" db="EMBL/GenBank/DDBJ databases">
        <title>Comparative genomics of Botrytis spp.</title>
        <authorList>
            <person name="Valero-Jimenez C.A."/>
            <person name="Tapia P."/>
            <person name="Veloso J."/>
            <person name="Silva-Moreno E."/>
            <person name="Staats M."/>
            <person name="Valdes J.H."/>
            <person name="Van Kan J.A.L."/>
        </authorList>
    </citation>
    <scope>NUCLEOTIDE SEQUENCE [LARGE SCALE GENOMIC DNA]</scope>
    <source>
        <strain evidence="1 2">Bp0003</strain>
    </source>
</reference>
<name>A0A4Z1FHI7_9HELO</name>
<comment type="caution">
    <text evidence="1">The sequence shown here is derived from an EMBL/GenBank/DDBJ whole genome shotgun (WGS) entry which is preliminary data.</text>
</comment>
<organism evidence="1 2">
    <name type="scientific">Botrytis paeoniae</name>
    <dbReference type="NCBI Taxonomy" id="278948"/>
    <lineage>
        <taxon>Eukaryota</taxon>
        <taxon>Fungi</taxon>
        <taxon>Dikarya</taxon>
        <taxon>Ascomycota</taxon>
        <taxon>Pezizomycotina</taxon>
        <taxon>Leotiomycetes</taxon>
        <taxon>Helotiales</taxon>
        <taxon>Sclerotiniaceae</taxon>
        <taxon>Botrytis</taxon>
    </lineage>
</organism>
<keyword evidence="2" id="KW-1185">Reference proteome</keyword>
<dbReference type="EMBL" id="PQXI01000250">
    <property type="protein sequence ID" value="TGO20981.1"/>
    <property type="molecule type" value="Genomic_DNA"/>
</dbReference>